<dbReference type="PANTHER" id="PTHR37610">
    <property type="entry name" value="CCHC-TYPE DOMAIN-CONTAINING PROTEIN"/>
    <property type="match status" value="1"/>
</dbReference>
<proteinExistence type="predicted"/>
<dbReference type="AlphaFoldDB" id="A0A200QWZ9"/>
<sequence length="310" mass="34590">MGDHKDSSLDHKSVFTTGDEMGKSITSVKLYGGNYLGWCHAVEVFLMGKDKSEHILEEPPSKDSPKYREWARNDAIVLGWLWNSMEPAVARSVQYMKTARLVWTRLKALYSQARNVSRIYDIFDEMFKCRQSGKPLIEYYSLMSGLWDELDIYQPLSTSVEEMQKQREEFRVALFLSNLDSDYRVFKDQILAGDALPTAENSLSRLQRASLGNTDIPSSSQESSVMYSLEGGRGSGGRGGRGGHGGRGSRGGRGDGRGSRSGRGGGGRGRDSNRSEWKCTYCGVSGHTEDSYVWSKRRFVLSNEPTSGIE</sequence>
<accession>A0A200QWZ9</accession>
<dbReference type="OrthoDB" id="1932912at2759"/>
<dbReference type="InParanoid" id="A0A200QWZ9"/>
<feature type="compositionally biased region" description="Gly residues" evidence="1">
    <location>
        <begin position="231"/>
        <end position="251"/>
    </location>
</feature>
<organism evidence="2 3">
    <name type="scientific">Macleaya cordata</name>
    <name type="common">Five-seeded plume-poppy</name>
    <name type="synonym">Bocconia cordata</name>
    <dbReference type="NCBI Taxonomy" id="56857"/>
    <lineage>
        <taxon>Eukaryota</taxon>
        <taxon>Viridiplantae</taxon>
        <taxon>Streptophyta</taxon>
        <taxon>Embryophyta</taxon>
        <taxon>Tracheophyta</taxon>
        <taxon>Spermatophyta</taxon>
        <taxon>Magnoliopsida</taxon>
        <taxon>Ranunculales</taxon>
        <taxon>Papaveraceae</taxon>
        <taxon>Papaveroideae</taxon>
        <taxon>Macleaya</taxon>
    </lineage>
</organism>
<dbReference type="OMA" id="HICGEIG"/>
<dbReference type="PANTHER" id="PTHR37610:SF77">
    <property type="entry name" value="INTEGRASE CATALYTIC DOMAIN-CONTAINING PROTEIN"/>
    <property type="match status" value="1"/>
</dbReference>
<evidence type="ECO:0000313" key="2">
    <source>
        <dbReference type="EMBL" id="OVA14978.1"/>
    </source>
</evidence>
<dbReference type="Proteomes" id="UP000195402">
    <property type="component" value="Unassembled WGS sequence"/>
</dbReference>
<keyword evidence="3" id="KW-1185">Reference proteome</keyword>
<dbReference type="EMBL" id="MVGT01000928">
    <property type="protein sequence ID" value="OVA14978.1"/>
    <property type="molecule type" value="Genomic_DNA"/>
</dbReference>
<reference evidence="2 3" key="1">
    <citation type="journal article" date="2017" name="Mol. Plant">
        <title>The Genome of Medicinal Plant Macleaya cordata Provides New Insights into Benzylisoquinoline Alkaloids Metabolism.</title>
        <authorList>
            <person name="Liu X."/>
            <person name="Liu Y."/>
            <person name="Huang P."/>
            <person name="Ma Y."/>
            <person name="Qing Z."/>
            <person name="Tang Q."/>
            <person name="Cao H."/>
            <person name="Cheng P."/>
            <person name="Zheng Y."/>
            <person name="Yuan Z."/>
            <person name="Zhou Y."/>
            <person name="Liu J."/>
            <person name="Tang Z."/>
            <person name="Zhuo Y."/>
            <person name="Zhang Y."/>
            <person name="Yu L."/>
            <person name="Huang J."/>
            <person name="Yang P."/>
            <person name="Peng Q."/>
            <person name="Zhang J."/>
            <person name="Jiang W."/>
            <person name="Zhang Z."/>
            <person name="Lin K."/>
            <person name="Ro D.K."/>
            <person name="Chen X."/>
            <person name="Xiong X."/>
            <person name="Shang Y."/>
            <person name="Huang S."/>
            <person name="Zeng J."/>
        </authorList>
    </citation>
    <scope>NUCLEOTIDE SEQUENCE [LARGE SCALE GENOMIC DNA]</scope>
    <source>
        <strain evidence="3">cv. BLH2017</strain>
        <tissue evidence="2">Root</tissue>
    </source>
</reference>
<gene>
    <name evidence="2" type="ORF">BVC80_65g25</name>
</gene>
<feature type="region of interest" description="Disordered" evidence="1">
    <location>
        <begin position="211"/>
        <end position="276"/>
    </location>
</feature>
<comment type="caution">
    <text evidence="2">The sequence shown here is derived from an EMBL/GenBank/DDBJ whole genome shotgun (WGS) entry which is preliminary data.</text>
</comment>
<name>A0A200QWZ9_MACCD</name>
<evidence type="ECO:0000313" key="3">
    <source>
        <dbReference type="Proteomes" id="UP000195402"/>
    </source>
</evidence>
<dbReference type="Pfam" id="PF14223">
    <property type="entry name" value="Retrotran_gag_2"/>
    <property type="match status" value="1"/>
</dbReference>
<evidence type="ECO:0000256" key="1">
    <source>
        <dbReference type="SAM" id="MobiDB-lite"/>
    </source>
</evidence>
<feature type="compositionally biased region" description="Polar residues" evidence="1">
    <location>
        <begin position="211"/>
        <end position="226"/>
    </location>
</feature>
<evidence type="ECO:0008006" key="4">
    <source>
        <dbReference type="Google" id="ProtNLM"/>
    </source>
</evidence>
<dbReference type="STRING" id="56857.A0A200QWZ9"/>
<protein>
    <recommendedName>
        <fullName evidence="4">Retrotransposon Copia-like N-terminal domain-containing protein</fullName>
    </recommendedName>
</protein>